<dbReference type="Gene3D" id="3.30.710.10">
    <property type="entry name" value="Potassium Channel Kv1.1, Chain A"/>
    <property type="match status" value="1"/>
</dbReference>
<evidence type="ECO:0000313" key="4">
    <source>
        <dbReference type="Proteomes" id="UP001149090"/>
    </source>
</evidence>
<organism evidence="3 4">
    <name type="scientific">Anaeramoeba ignava</name>
    <name type="common">Anaerobic marine amoeba</name>
    <dbReference type="NCBI Taxonomy" id="1746090"/>
    <lineage>
        <taxon>Eukaryota</taxon>
        <taxon>Metamonada</taxon>
        <taxon>Anaeramoebidae</taxon>
        <taxon>Anaeramoeba</taxon>
    </lineage>
</organism>
<dbReference type="SUPFAM" id="SSF54695">
    <property type="entry name" value="POZ domain"/>
    <property type="match status" value="1"/>
</dbReference>
<dbReference type="InterPro" id="IPR011333">
    <property type="entry name" value="SKP1/BTB/POZ_sf"/>
</dbReference>
<dbReference type="PROSITE" id="PS50097">
    <property type="entry name" value="BTB"/>
    <property type="match status" value="1"/>
</dbReference>
<gene>
    <name evidence="3" type="ORF">M0811_09777</name>
</gene>
<keyword evidence="4" id="KW-1185">Reference proteome</keyword>
<dbReference type="InterPro" id="IPR000210">
    <property type="entry name" value="BTB/POZ_dom"/>
</dbReference>
<evidence type="ECO:0000259" key="2">
    <source>
        <dbReference type="PROSITE" id="PS50097"/>
    </source>
</evidence>
<sequence length="166" mass="19639">MQKQNFFTQTFTRTEQLAKELRFTLYNPGFGQDVLIKTDKNKKLYTYSSILSIRSEKFRDLIKKKKEETQNENKNKNKIIQQENKIDFEFQKEEIEEIEDDSFEINLDFKYNYEVVKTALEYVCVSICNLPVIDPNQNKKSPFELTCNLLSFAKKYALGDVVSQCI</sequence>
<keyword evidence="1" id="KW-0175">Coiled coil</keyword>
<evidence type="ECO:0000313" key="3">
    <source>
        <dbReference type="EMBL" id="KAJ5071878.1"/>
    </source>
</evidence>
<protein>
    <submittedName>
        <fullName evidence="3">Btb/poz and taz domain-containing protein</fullName>
    </submittedName>
</protein>
<feature type="domain" description="BTB" evidence="2">
    <location>
        <begin position="32"/>
        <end position="119"/>
    </location>
</feature>
<evidence type="ECO:0000256" key="1">
    <source>
        <dbReference type="SAM" id="Coils"/>
    </source>
</evidence>
<proteinExistence type="predicted"/>
<feature type="coiled-coil region" evidence="1">
    <location>
        <begin position="59"/>
        <end position="86"/>
    </location>
</feature>
<dbReference type="Proteomes" id="UP001149090">
    <property type="component" value="Unassembled WGS sequence"/>
</dbReference>
<dbReference type="EMBL" id="JAPDFW010000084">
    <property type="protein sequence ID" value="KAJ5071878.1"/>
    <property type="molecule type" value="Genomic_DNA"/>
</dbReference>
<name>A0A9Q0R9X2_ANAIG</name>
<reference evidence="3" key="1">
    <citation type="submission" date="2022-10" db="EMBL/GenBank/DDBJ databases">
        <title>Novel sulphate-reducing endosymbionts in the free-living metamonad Anaeramoeba.</title>
        <authorList>
            <person name="Jerlstrom-Hultqvist J."/>
            <person name="Cepicka I."/>
            <person name="Gallot-Lavallee L."/>
            <person name="Salas-Leiva D."/>
            <person name="Curtis B.A."/>
            <person name="Zahonova K."/>
            <person name="Pipaliya S."/>
            <person name="Dacks J."/>
            <person name="Roger A.J."/>
        </authorList>
    </citation>
    <scope>NUCLEOTIDE SEQUENCE</scope>
    <source>
        <strain evidence="3">BMAN</strain>
    </source>
</reference>
<comment type="caution">
    <text evidence="3">The sequence shown here is derived from an EMBL/GenBank/DDBJ whole genome shotgun (WGS) entry which is preliminary data.</text>
</comment>
<dbReference type="AlphaFoldDB" id="A0A9Q0R9X2"/>
<accession>A0A9Q0R9X2</accession>